<keyword evidence="7" id="KW-0493">Microtubule</keyword>
<dbReference type="GO" id="GO:0005874">
    <property type="term" value="C:microtubule"/>
    <property type="evidence" value="ECO:0007669"/>
    <property type="project" value="UniProtKB-KW"/>
</dbReference>
<feature type="transmembrane region" description="Helical" evidence="12">
    <location>
        <begin position="245"/>
        <end position="263"/>
    </location>
</feature>
<evidence type="ECO:0000256" key="9">
    <source>
        <dbReference type="ARBA" id="ARBA00023136"/>
    </source>
</evidence>
<evidence type="ECO:0000313" key="16">
    <source>
        <dbReference type="Proteomes" id="UP001279734"/>
    </source>
</evidence>
<comment type="caution">
    <text evidence="15">The sequence shown here is derived from an EMBL/GenBank/DDBJ whole genome shotgun (WGS) entry which is preliminary data.</text>
</comment>
<feature type="region of interest" description="Disordered" evidence="11">
    <location>
        <begin position="58"/>
        <end position="83"/>
    </location>
</feature>
<dbReference type="PANTHER" id="PTHR11119">
    <property type="entry name" value="XANTHINE-URACIL / VITAMIN C PERMEASE FAMILY MEMBER"/>
    <property type="match status" value="1"/>
</dbReference>
<feature type="domain" description="Gamma tubulin complex component protein N-terminal" evidence="14">
    <location>
        <begin position="652"/>
        <end position="941"/>
    </location>
</feature>
<feature type="transmembrane region" description="Helical" evidence="12">
    <location>
        <begin position="221"/>
        <end position="239"/>
    </location>
</feature>
<feature type="domain" description="Gamma tubulin complex component C-terminal" evidence="13">
    <location>
        <begin position="1248"/>
        <end position="1555"/>
    </location>
</feature>
<dbReference type="Gene3D" id="1.20.120.1900">
    <property type="entry name" value="Gamma-tubulin complex, C-terminal domain"/>
    <property type="match status" value="1"/>
</dbReference>
<evidence type="ECO:0000259" key="13">
    <source>
        <dbReference type="Pfam" id="PF04130"/>
    </source>
</evidence>
<evidence type="ECO:0000256" key="7">
    <source>
        <dbReference type="ARBA" id="ARBA00022701"/>
    </source>
</evidence>
<comment type="subcellular location">
    <subcellularLocation>
        <location evidence="2">Cytoplasm</location>
        <location evidence="2">Cytoskeleton</location>
    </subcellularLocation>
    <subcellularLocation>
        <location evidence="1">Membrane</location>
        <topology evidence="1">Multi-pass membrane protein</topology>
    </subcellularLocation>
</comment>
<evidence type="ECO:0000256" key="12">
    <source>
        <dbReference type="SAM" id="Phobius"/>
    </source>
</evidence>
<comment type="similarity">
    <text evidence="4">Belongs to the TUBGCP family.</text>
</comment>
<evidence type="ECO:0000256" key="8">
    <source>
        <dbReference type="ARBA" id="ARBA00022989"/>
    </source>
</evidence>
<feature type="transmembrane region" description="Helical" evidence="12">
    <location>
        <begin position="12"/>
        <end position="30"/>
    </location>
</feature>
<reference evidence="15" key="1">
    <citation type="submission" date="2023-05" db="EMBL/GenBank/DDBJ databases">
        <title>Nepenthes gracilis genome sequencing.</title>
        <authorList>
            <person name="Fukushima K."/>
        </authorList>
    </citation>
    <scope>NUCLEOTIDE SEQUENCE</scope>
    <source>
        <strain evidence="15">SING2019-196</strain>
    </source>
</reference>
<dbReference type="InterPro" id="IPR040457">
    <property type="entry name" value="GCP_C"/>
</dbReference>
<dbReference type="NCBIfam" id="NF037981">
    <property type="entry name" value="NCS2_1"/>
    <property type="match status" value="1"/>
</dbReference>
<dbReference type="GO" id="GO:0022857">
    <property type="term" value="F:transmembrane transporter activity"/>
    <property type="evidence" value="ECO:0007669"/>
    <property type="project" value="InterPro"/>
</dbReference>
<dbReference type="EMBL" id="BSYO01000004">
    <property type="protein sequence ID" value="GMH04061.1"/>
    <property type="molecule type" value="Genomic_DNA"/>
</dbReference>
<evidence type="ECO:0000256" key="3">
    <source>
        <dbReference type="ARBA" id="ARBA00008821"/>
    </source>
</evidence>
<evidence type="ECO:0000256" key="1">
    <source>
        <dbReference type="ARBA" id="ARBA00004141"/>
    </source>
</evidence>
<dbReference type="GO" id="GO:0043015">
    <property type="term" value="F:gamma-tubulin binding"/>
    <property type="evidence" value="ECO:0007669"/>
    <property type="project" value="InterPro"/>
</dbReference>
<evidence type="ECO:0000256" key="2">
    <source>
        <dbReference type="ARBA" id="ARBA00004245"/>
    </source>
</evidence>
<keyword evidence="16" id="KW-1185">Reference proteome</keyword>
<keyword evidence="10" id="KW-0206">Cytoskeleton</keyword>
<accession>A0AAD3S466</accession>
<keyword evidence="5" id="KW-0963">Cytoplasm</keyword>
<dbReference type="InterPro" id="IPR006043">
    <property type="entry name" value="NCS2"/>
</dbReference>
<feature type="transmembrane region" description="Helical" evidence="12">
    <location>
        <begin position="270"/>
        <end position="291"/>
    </location>
</feature>
<evidence type="ECO:0000259" key="14">
    <source>
        <dbReference type="Pfam" id="PF17681"/>
    </source>
</evidence>
<dbReference type="InterPro" id="IPR041470">
    <property type="entry name" value="GCP_N"/>
</dbReference>
<sequence length="1568" mass="175049">MLLLNSSNLHFSFSAIVISLFCWLILRAWGGSEVPRNLERGRKFPECLRRCRGVALPPPQTKKTPTTQMVETGNHQPPPGLAPPPVPQLPLGAPRGPFFPPQEQLLHLNYCIHSNPSWVQTCILAFQHYLVMLGTTVLIASSVVPLMGGDNGDKARVIQTLLFMSAVNTLLQTLLGSRLPTVMGPSFAFLIPIKSIINDYADQNFDSEHERFLHTLRTIQGSLIVSSFISIFLGYGKAWGNFTRFFSPVVIVPVVSVVGLGLFTRGFPQLANCVEIGLPMLILLVILQQYFKRLLPRFQFILERYALLFSIGIAWAFAAILTVAGAYNHVKQLTKQSCRTDSYLISSAPWIKIPYPFQWGPPIFRASDVFGMIGAALVSSAESTATFYAASRLAGATPPPAHVLSRSIGLQGISILIDGIFGAAVGTTASVENVGLLGLTRVGSRRVVQISTAFMIFFSIFGKFGAFFASIPLPIFAAIYCVLFGIVAAVGISFVQFTNNNSMRNLYVLGLTLFLGISIPYYFWSYTTSTSNGPVKTDGGWFNDILNTIFSSPTAVAMIVGALLDNTVEPGVAVNDRGVPWWLPFQNRKGEQRNEEFYSLPLYINDWQILSPQIRMMDGSISFIERIHNDFSNGLHFMTPMASLRANEFDLVRGVLQILQGNCSSLFYWDQISRHFHAKAGIYVTHLSLSSLHVILNQFLYAATCLRLVEDVVNKIKASLTSPPTLRAFANSVSTWLKRLRDIALKEEVKISKSDSRTSPTLLGIVSTLSSLCSGAEYLLQIVHEAIPQAYLESISCIPAAEVAVHILDYLYQKLHEVCLVRCGEEEAYLMLLYLFVGSALPYIESLDSWLYDGILHDPYNEMFFYLNKEVSINDAEFWEQSFLLRFPSQPKLDTELSGVTSEKNNEDPHACPLFIKDIANAIVSTGKSLQLIRHVPMASISTSSEEGIKKIDGFGSPSEGIDLGDAHQEYSIEGVTLPEAFCVSILGLLGDGDHAFNSFCQDDFHAMIVHSLESKVEGQKFHEGDGERFPTLVSSGKTWFKFLSDTLWERHSTRKDENISSHVNEYTVTGLADNLPIMRSFCPENPVITVSKMFLNKNKDAWGALNLSKNLHLPPLNDEGLREVIFNDKGGTGMASSAKGTNYVFGFQFSESEYLRSQGDTNVLETLFPFPVILPSFQDDLNVSELLPFQKNSTLSSRILSWIEVAEPKATPLPTVIVQECLIFFIKKQMDCIGSHMLTKLLKEWRLIDELGVLRDIYLLGSGDLLQHFLTVIFNRLDKGESWDDDFELNMILQESIRNSADCMLLSAPDSLVVSISKLHGFDGSYQPHKSHDHSLGIHGLDALNFTYKVSWPLELIANMEAIKKYNQVMHFLLKVKHAKFVLDKARRWMWKGRGTVAINCKHHWLVEQKLLHFVDAFHQYVMDRVYHSAWHELCKGMSAARSLDDAIAVHEAYLLSIQRQCFVAPDKLGALIASRINSVLGLAPDFYTIQLTINSGAAISAIKARCEMEIDRIERQFDDCVAFLLRVLSFKLNVGHFPHLADLVTRINYNYYYMSDSGNMITAPGS</sequence>
<evidence type="ECO:0000256" key="10">
    <source>
        <dbReference type="ARBA" id="ARBA00023212"/>
    </source>
</evidence>
<dbReference type="GO" id="GO:0016020">
    <property type="term" value="C:membrane"/>
    <property type="evidence" value="ECO:0007669"/>
    <property type="project" value="UniProtKB-SubCell"/>
</dbReference>
<name>A0AAD3S466_NEPGR</name>
<feature type="transmembrane region" description="Helical" evidence="12">
    <location>
        <begin position="129"/>
        <end position="149"/>
    </location>
</feature>
<feature type="transmembrane region" description="Helical" evidence="12">
    <location>
        <begin position="475"/>
        <end position="494"/>
    </location>
</feature>
<feature type="transmembrane region" description="Helical" evidence="12">
    <location>
        <begin position="306"/>
        <end position="327"/>
    </location>
</feature>
<gene>
    <name evidence="15" type="ORF">Nepgr_005900</name>
</gene>
<comment type="similarity">
    <text evidence="3">Belongs to the nucleobase:cation symporter-2 (NCS2) (TC 2.A.40) family.</text>
</comment>
<keyword evidence="9 12" id="KW-0472">Membrane</keyword>
<feature type="transmembrane region" description="Helical" evidence="12">
    <location>
        <begin position="506"/>
        <end position="524"/>
    </location>
</feature>
<evidence type="ECO:0000256" key="5">
    <source>
        <dbReference type="ARBA" id="ARBA00022490"/>
    </source>
</evidence>
<feature type="transmembrane region" description="Helical" evidence="12">
    <location>
        <begin position="447"/>
        <end position="469"/>
    </location>
</feature>
<evidence type="ECO:0000256" key="4">
    <source>
        <dbReference type="ARBA" id="ARBA00010337"/>
    </source>
</evidence>
<evidence type="ECO:0000256" key="6">
    <source>
        <dbReference type="ARBA" id="ARBA00022692"/>
    </source>
</evidence>
<evidence type="ECO:0000256" key="11">
    <source>
        <dbReference type="SAM" id="MobiDB-lite"/>
    </source>
</evidence>
<keyword evidence="8 12" id="KW-1133">Transmembrane helix</keyword>
<proteinExistence type="inferred from homology"/>
<evidence type="ECO:0000313" key="15">
    <source>
        <dbReference type="EMBL" id="GMH04061.1"/>
    </source>
</evidence>
<dbReference type="Pfam" id="PF04130">
    <property type="entry name" value="GCP_C_terminal"/>
    <property type="match status" value="1"/>
</dbReference>
<evidence type="ECO:0008006" key="17">
    <source>
        <dbReference type="Google" id="ProtNLM"/>
    </source>
</evidence>
<dbReference type="Proteomes" id="UP001279734">
    <property type="component" value="Unassembled WGS sequence"/>
</dbReference>
<organism evidence="15 16">
    <name type="scientific">Nepenthes gracilis</name>
    <name type="common">Slender pitcher plant</name>
    <dbReference type="NCBI Taxonomy" id="150966"/>
    <lineage>
        <taxon>Eukaryota</taxon>
        <taxon>Viridiplantae</taxon>
        <taxon>Streptophyta</taxon>
        <taxon>Embryophyta</taxon>
        <taxon>Tracheophyta</taxon>
        <taxon>Spermatophyta</taxon>
        <taxon>Magnoliopsida</taxon>
        <taxon>eudicotyledons</taxon>
        <taxon>Gunneridae</taxon>
        <taxon>Pentapetalae</taxon>
        <taxon>Caryophyllales</taxon>
        <taxon>Nepenthaceae</taxon>
        <taxon>Nepenthes</taxon>
    </lineage>
</organism>
<dbReference type="Pfam" id="PF17681">
    <property type="entry name" value="GCP_N_terminal"/>
    <property type="match status" value="1"/>
</dbReference>
<dbReference type="InterPro" id="IPR042241">
    <property type="entry name" value="GCP_C_sf"/>
</dbReference>
<keyword evidence="6 12" id="KW-0812">Transmembrane</keyword>
<dbReference type="Pfam" id="PF00860">
    <property type="entry name" value="Xan_ur_permease"/>
    <property type="match status" value="1"/>
</dbReference>
<protein>
    <recommendedName>
        <fullName evidence="17">Gamma-tubulin complex component</fullName>
    </recommendedName>
</protein>